<dbReference type="PANTHER" id="PTHR13620">
    <property type="entry name" value="3-5 EXONUCLEASE"/>
    <property type="match status" value="1"/>
</dbReference>
<keyword evidence="5" id="KW-0269">Exonuclease</keyword>
<evidence type="ECO:0000256" key="3">
    <source>
        <dbReference type="ARBA" id="ARBA00022723"/>
    </source>
</evidence>
<dbReference type="Pfam" id="PF01612">
    <property type="entry name" value="DNA_pol_A_exo1"/>
    <property type="match status" value="1"/>
</dbReference>
<dbReference type="InterPro" id="IPR036480">
    <property type="entry name" value="CarbP_synth_ssu_N_sf"/>
</dbReference>
<dbReference type="InterPro" id="IPR002562">
    <property type="entry name" value="3'-5'_exonuclease_dom"/>
</dbReference>
<feature type="domain" description="Carbamoyl-phosphate synthase small subunit N-terminal" evidence="12">
    <location>
        <begin position="44"/>
        <end position="183"/>
    </location>
</feature>
<gene>
    <name evidence="13" type="ORF">PGLA2088_LOCUS39335</name>
</gene>
<keyword evidence="4" id="KW-0378">Hydrolase</keyword>
<keyword evidence="3" id="KW-0479">Metal-binding</keyword>
<dbReference type="Proteomes" id="UP000626109">
    <property type="component" value="Unassembled WGS sequence"/>
</dbReference>
<evidence type="ECO:0000313" key="14">
    <source>
        <dbReference type="Proteomes" id="UP000626109"/>
    </source>
</evidence>
<dbReference type="Pfam" id="PF00988">
    <property type="entry name" value="CPSase_sm_chain"/>
    <property type="match status" value="1"/>
</dbReference>
<dbReference type="SUPFAM" id="SSF52021">
    <property type="entry name" value="Carbamoyl phosphate synthetase, small subunit N-terminal domain"/>
    <property type="match status" value="1"/>
</dbReference>
<dbReference type="CDD" id="cd06141">
    <property type="entry name" value="WRN_exo"/>
    <property type="match status" value="1"/>
</dbReference>
<name>A0A813L3H5_POLGL</name>
<accession>A0A813L3H5</accession>
<evidence type="ECO:0000256" key="9">
    <source>
        <dbReference type="ARBA" id="ARBA00042761"/>
    </source>
</evidence>
<evidence type="ECO:0000256" key="4">
    <source>
        <dbReference type="ARBA" id="ARBA00022801"/>
    </source>
</evidence>
<dbReference type="Gene3D" id="3.40.50.880">
    <property type="match status" value="1"/>
</dbReference>
<dbReference type="AlphaFoldDB" id="A0A813L3H5"/>
<organism evidence="13 14">
    <name type="scientific">Polarella glacialis</name>
    <name type="common">Dinoflagellate</name>
    <dbReference type="NCBI Taxonomy" id="89957"/>
    <lineage>
        <taxon>Eukaryota</taxon>
        <taxon>Sar</taxon>
        <taxon>Alveolata</taxon>
        <taxon>Dinophyceae</taxon>
        <taxon>Suessiales</taxon>
        <taxon>Suessiaceae</taxon>
        <taxon>Polarella</taxon>
    </lineage>
</organism>
<dbReference type="InterPro" id="IPR029062">
    <property type="entry name" value="Class_I_gatase-like"/>
</dbReference>
<dbReference type="InterPro" id="IPR036397">
    <property type="entry name" value="RNaseH_sf"/>
</dbReference>
<evidence type="ECO:0000313" key="13">
    <source>
        <dbReference type="EMBL" id="CAE8717006.1"/>
    </source>
</evidence>
<feature type="coiled-coil region" evidence="10">
    <location>
        <begin position="587"/>
        <end position="614"/>
    </location>
</feature>
<evidence type="ECO:0000256" key="6">
    <source>
        <dbReference type="ARBA" id="ARBA00022842"/>
    </source>
</evidence>
<dbReference type="SMART" id="SM01097">
    <property type="entry name" value="CPSase_sm_chain"/>
    <property type="match status" value="1"/>
</dbReference>
<keyword evidence="11" id="KW-0812">Transmembrane</keyword>
<dbReference type="SUPFAM" id="SSF53098">
    <property type="entry name" value="Ribonuclease H-like"/>
    <property type="match status" value="1"/>
</dbReference>
<dbReference type="Gene3D" id="3.50.30.20">
    <property type="entry name" value="Carbamoyl-phosphate synthase small subunit, N-terminal domain"/>
    <property type="match status" value="1"/>
</dbReference>
<dbReference type="InterPro" id="IPR012337">
    <property type="entry name" value="RNaseH-like_sf"/>
</dbReference>
<dbReference type="PANTHER" id="PTHR13620:SF109">
    <property type="entry name" value="3'-5' EXONUCLEASE"/>
    <property type="match status" value="1"/>
</dbReference>
<dbReference type="GO" id="GO:0003676">
    <property type="term" value="F:nucleic acid binding"/>
    <property type="evidence" value="ECO:0007669"/>
    <property type="project" value="InterPro"/>
</dbReference>
<keyword evidence="7" id="KW-0539">Nucleus</keyword>
<sequence length="1150" mass="125269">MSQAGHPTQDLPPYAPPFSACQDARKKLASDVDEFKAWEEASKTPAELRLKSGEIWRGWSFGAKRSIAGEVVFATPMIGYPESLTDPSFAGQILVLTFPLIGNYGVPSEELDENGIPRFLEGKKIYPVAVVVAEYSFAASHYAAVKSLHTWMEEQGVPGIFGVDTRAITKRLRQEGSELGAVAVGERAPTPKWEDPNLRHLVAEVAEPVPKLYLPRDHDPDSPAPLIVAVDCGMKFNILRFLLYYLKCRVKVVPWDYDFSKEAFDGLFISNGPGDPQKCPTWYEPNDSMQNDSMQDDSMQNDSMQNDSMQNDIMQDDSMQNEPASETLGVNVVADRGWPQPVPAYAAEQIAAVELRVQQAREQADSTIAAVRRVQMDAERQVAGFAAARTRAEELSTQAMCRAARAEVSLEAARAAAAAAIRAASEAAKAETAAAVRAASEVAKADTAAAIRAAREAAQADMAAAVRAASDAAQAEAAAAIRLAEEENESRAVAAAAAVCQVQGARATAVHTEMMVSSQTTMVIVILMTVLVLAIMWWMMAWKVIGAGANGVEADQRAAEVAMPQLLPIVPVEMRDVPGPARDEQEEDALIDIIATLDDRVEQLEKQLDGSRDAAAAVLHAPTQRKGRWRKSAGGGPLNRPLARLCVKGDGEPQPEPAHEGAEAISCRTFQQEEGATSGCRACHALKQYQPPACGQCHAPALLEVTHGGQVYWRCQQCRCTQTWLAYMRGWTAWAADGATRPEADEPGRVDDQRPVPPTTRRARIITFLTALFSSRLGVPMALPPSRLVEELGLLQADASLHRLHASKEFSWDALCYHVAMVFDVESTRPGTTESSAEGGAQLFYYHRWMVPVWRSALIQVATEHAACIWRVGDMRCLPPLLKRLIEDPAVHKVSQGAVHEVNALKEEWGISPQSFIDLHHLALHLRTTPRSLQGLAAIFMQRRLSKDQRLSDWEQSPLSQAQIEYAAADAWASRQVLVEMRKAFMCERLECERLLGASAMARTLGLASPFGPGPSFPGATSAQSSRPAATAAHFEGLRTAPRREVPASSIELPPPAEAHRELAALCIANGYVLRFDGFESMPSGFKCVFRVEFRHNGQSFSEAFRSKRVHAAIRAAQNDAATEALARLRQLPGNEAPACDAPDEPLTTG</sequence>
<dbReference type="GO" id="GO:0008408">
    <property type="term" value="F:3'-5' exonuclease activity"/>
    <property type="evidence" value="ECO:0007669"/>
    <property type="project" value="InterPro"/>
</dbReference>
<keyword evidence="6" id="KW-0460">Magnesium</keyword>
<dbReference type="InterPro" id="IPR051132">
    <property type="entry name" value="3-5_Exonuclease_domain"/>
</dbReference>
<evidence type="ECO:0000259" key="12">
    <source>
        <dbReference type="SMART" id="SM01097"/>
    </source>
</evidence>
<dbReference type="GO" id="GO:0005634">
    <property type="term" value="C:nucleus"/>
    <property type="evidence" value="ECO:0007669"/>
    <property type="project" value="UniProtKB-SubCell"/>
</dbReference>
<comment type="caution">
    <text evidence="13">The sequence shown here is derived from an EMBL/GenBank/DDBJ whole genome shotgun (WGS) entry which is preliminary data.</text>
</comment>
<evidence type="ECO:0000256" key="8">
    <source>
        <dbReference type="ARBA" id="ARBA00040531"/>
    </source>
</evidence>
<keyword evidence="2" id="KW-0540">Nuclease</keyword>
<protein>
    <recommendedName>
        <fullName evidence="8">3'-5' exonuclease</fullName>
    </recommendedName>
    <alternativeName>
        <fullName evidence="9">Werner Syndrome-like exonuclease</fullName>
    </alternativeName>
</protein>
<evidence type="ECO:0000256" key="10">
    <source>
        <dbReference type="SAM" id="Coils"/>
    </source>
</evidence>
<keyword evidence="10" id="KW-0175">Coiled coil</keyword>
<comment type="subcellular location">
    <subcellularLocation>
        <location evidence="1">Nucleus</location>
    </subcellularLocation>
</comment>
<dbReference type="InterPro" id="IPR002474">
    <property type="entry name" value="CarbamoylP_synth_ssu_N"/>
</dbReference>
<evidence type="ECO:0000256" key="11">
    <source>
        <dbReference type="SAM" id="Phobius"/>
    </source>
</evidence>
<dbReference type="GO" id="GO:0046872">
    <property type="term" value="F:metal ion binding"/>
    <property type="evidence" value="ECO:0007669"/>
    <property type="project" value="UniProtKB-KW"/>
</dbReference>
<dbReference type="PRINTS" id="PR00099">
    <property type="entry name" value="CPSGATASE"/>
</dbReference>
<dbReference type="Gene3D" id="3.30.420.10">
    <property type="entry name" value="Ribonuclease H-like superfamily/Ribonuclease H"/>
    <property type="match status" value="1"/>
</dbReference>
<reference evidence="13" key="1">
    <citation type="submission" date="2021-02" db="EMBL/GenBank/DDBJ databases">
        <authorList>
            <person name="Dougan E. K."/>
            <person name="Rhodes N."/>
            <person name="Thang M."/>
            <person name="Chan C."/>
        </authorList>
    </citation>
    <scope>NUCLEOTIDE SEQUENCE</scope>
</reference>
<dbReference type="SUPFAM" id="SSF52317">
    <property type="entry name" value="Class I glutamine amidotransferase-like"/>
    <property type="match status" value="1"/>
</dbReference>
<evidence type="ECO:0000256" key="5">
    <source>
        <dbReference type="ARBA" id="ARBA00022839"/>
    </source>
</evidence>
<feature type="transmembrane region" description="Helical" evidence="11">
    <location>
        <begin position="521"/>
        <end position="540"/>
    </location>
</feature>
<dbReference type="GO" id="GO:0006139">
    <property type="term" value="P:nucleobase-containing compound metabolic process"/>
    <property type="evidence" value="ECO:0007669"/>
    <property type="project" value="InterPro"/>
</dbReference>
<dbReference type="Pfam" id="PF00117">
    <property type="entry name" value="GATase"/>
    <property type="match status" value="1"/>
</dbReference>
<keyword evidence="11" id="KW-0472">Membrane</keyword>
<dbReference type="InterPro" id="IPR017926">
    <property type="entry name" value="GATASE"/>
</dbReference>
<evidence type="ECO:0000256" key="2">
    <source>
        <dbReference type="ARBA" id="ARBA00022722"/>
    </source>
</evidence>
<keyword evidence="11" id="KW-1133">Transmembrane helix</keyword>
<evidence type="ECO:0000256" key="1">
    <source>
        <dbReference type="ARBA" id="ARBA00004123"/>
    </source>
</evidence>
<evidence type="ECO:0000256" key="7">
    <source>
        <dbReference type="ARBA" id="ARBA00023242"/>
    </source>
</evidence>
<dbReference type="EMBL" id="CAJNNW010033077">
    <property type="protein sequence ID" value="CAE8717006.1"/>
    <property type="molecule type" value="Genomic_DNA"/>
</dbReference>
<proteinExistence type="predicted"/>